<dbReference type="Proteomes" id="UP001606303">
    <property type="component" value="Unassembled WGS sequence"/>
</dbReference>
<keyword evidence="4 5" id="KW-0119">Carbohydrate metabolism</keyword>
<sequence length="330" mass="35716">MTQPTVHELRAADGLSIAVTTAGAAWMSCQVPVQGQPREVLLGYARAADYLTQPGYLGAIVGRYANRIAQSGFELDGQTHALLPNEGPHQLHGGPAGFHRQVWQVVSEAPDRLVLSHTSPDGDQGFPGELKVRAAYELLPRLTVRLTLEATTSAPTLCNLSSHAYFNLDGDAQDIRAHRLHIPASHYLPVRPDLIPTGEQAAVAGTPFDFREPRRIGDALQALQATDAQPRSHDHCWLAGSAQLVSSDGALCLTLDSAQPGLQFYAGEFLPRTPDRQGRPYPAHAGLALEPQALPDSPHHPEWPQPGAVLRPGQVYRHHLTYRFNAAPSA</sequence>
<evidence type="ECO:0000313" key="7">
    <source>
        <dbReference type="Proteomes" id="UP001606303"/>
    </source>
</evidence>
<dbReference type="InterPro" id="IPR015443">
    <property type="entry name" value="Aldose_1-epimerase"/>
</dbReference>
<evidence type="ECO:0000313" key="6">
    <source>
        <dbReference type="EMBL" id="MFG6465145.1"/>
    </source>
</evidence>
<dbReference type="Pfam" id="PF01263">
    <property type="entry name" value="Aldose_epim"/>
    <property type="match status" value="1"/>
</dbReference>
<name>A0ABW7GT36_9BURK</name>
<dbReference type="PANTHER" id="PTHR10091">
    <property type="entry name" value="ALDOSE-1-EPIMERASE"/>
    <property type="match status" value="1"/>
</dbReference>
<comment type="caution">
    <text evidence="6">The sequence shown here is derived from an EMBL/GenBank/DDBJ whole genome shotgun (WGS) entry which is preliminary data.</text>
</comment>
<keyword evidence="7" id="KW-1185">Reference proteome</keyword>
<evidence type="ECO:0000256" key="4">
    <source>
        <dbReference type="ARBA" id="ARBA00023277"/>
    </source>
</evidence>
<gene>
    <name evidence="6" type="ORF">ACG01O_00845</name>
</gene>
<dbReference type="NCBIfam" id="NF008277">
    <property type="entry name" value="PRK11055.1"/>
    <property type="match status" value="1"/>
</dbReference>
<dbReference type="InterPro" id="IPR014718">
    <property type="entry name" value="GH-type_carb-bd"/>
</dbReference>
<evidence type="ECO:0000256" key="3">
    <source>
        <dbReference type="ARBA" id="ARBA00023235"/>
    </source>
</evidence>
<evidence type="ECO:0000256" key="1">
    <source>
        <dbReference type="ARBA" id="ARBA00005028"/>
    </source>
</evidence>
<comment type="catalytic activity">
    <reaction evidence="5">
        <text>alpha-D-glucose = beta-D-glucose</text>
        <dbReference type="Rhea" id="RHEA:10264"/>
        <dbReference type="ChEBI" id="CHEBI:15903"/>
        <dbReference type="ChEBI" id="CHEBI:17925"/>
        <dbReference type="EC" id="5.1.3.3"/>
    </reaction>
</comment>
<dbReference type="SUPFAM" id="SSF74650">
    <property type="entry name" value="Galactose mutarotase-like"/>
    <property type="match status" value="1"/>
</dbReference>
<organism evidence="6 7">
    <name type="scientific">Pelomonas baiyunensis</name>
    <dbReference type="NCBI Taxonomy" id="3299026"/>
    <lineage>
        <taxon>Bacteria</taxon>
        <taxon>Pseudomonadati</taxon>
        <taxon>Pseudomonadota</taxon>
        <taxon>Betaproteobacteria</taxon>
        <taxon>Burkholderiales</taxon>
        <taxon>Sphaerotilaceae</taxon>
        <taxon>Roseateles</taxon>
    </lineage>
</organism>
<dbReference type="CDD" id="cd09019">
    <property type="entry name" value="galactose_mutarotase_like"/>
    <property type="match status" value="1"/>
</dbReference>
<dbReference type="InterPro" id="IPR047215">
    <property type="entry name" value="Galactose_mutarotase-like"/>
</dbReference>
<dbReference type="PANTHER" id="PTHR10091:SF0">
    <property type="entry name" value="GALACTOSE MUTAROTASE"/>
    <property type="match status" value="1"/>
</dbReference>
<comment type="pathway">
    <text evidence="1 5">Carbohydrate metabolism; hexose metabolism.</text>
</comment>
<reference evidence="6 7" key="1">
    <citation type="submission" date="2024-08" db="EMBL/GenBank/DDBJ databases">
        <authorList>
            <person name="Lu H."/>
        </authorList>
    </citation>
    <scope>NUCLEOTIDE SEQUENCE [LARGE SCALE GENOMIC DNA]</scope>
    <source>
        <strain evidence="6 7">BYS87W</strain>
    </source>
</reference>
<dbReference type="RefSeq" id="WP_394380146.1">
    <property type="nucleotide sequence ID" value="NZ_JBIGIB010000001.1"/>
</dbReference>
<evidence type="ECO:0000256" key="5">
    <source>
        <dbReference type="PIRNR" id="PIRNR005096"/>
    </source>
</evidence>
<comment type="similarity">
    <text evidence="2 5">Belongs to the aldose epimerase family.</text>
</comment>
<dbReference type="PIRSF" id="PIRSF005096">
    <property type="entry name" value="GALM"/>
    <property type="match status" value="1"/>
</dbReference>
<dbReference type="GO" id="GO:0016853">
    <property type="term" value="F:isomerase activity"/>
    <property type="evidence" value="ECO:0007669"/>
    <property type="project" value="UniProtKB-KW"/>
</dbReference>
<dbReference type="Gene3D" id="2.70.98.10">
    <property type="match status" value="1"/>
</dbReference>
<evidence type="ECO:0000256" key="2">
    <source>
        <dbReference type="ARBA" id="ARBA00006206"/>
    </source>
</evidence>
<dbReference type="EC" id="5.1.3.3" evidence="5"/>
<dbReference type="InterPro" id="IPR011013">
    <property type="entry name" value="Gal_mutarotase_sf_dom"/>
</dbReference>
<dbReference type="InterPro" id="IPR008183">
    <property type="entry name" value="Aldose_1/G6P_1-epimerase"/>
</dbReference>
<protein>
    <recommendedName>
        <fullName evidence="5">Aldose 1-epimerase</fullName>
        <ecNumber evidence="5">5.1.3.3</ecNumber>
    </recommendedName>
</protein>
<proteinExistence type="inferred from homology"/>
<keyword evidence="3 5" id="KW-0413">Isomerase</keyword>
<dbReference type="EMBL" id="JBIGIB010000001">
    <property type="protein sequence ID" value="MFG6465145.1"/>
    <property type="molecule type" value="Genomic_DNA"/>
</dbReference>
<accession>A0ABW7GT36</accession>